<evidence type="ECO:0000256" key="1">
    <source>
        <dbReference type="ARBA" id="ARBA00004141"/>
    </source>
</evidence>
<keyword evidence="10 12" id="KW-0472">Membrane</keyword>
<keyword evidence="3" id="KW-0633">Potassium transport</keyword>
<dbReference type="PANTHER" id="PTHR11537:SF254">
    <property type="entry name" value="POTASSIUM VOLTAGE-GATED CHANNEL PROTEIN SHAB"/>
    <property type="match status" value="1"/>
</dbReference>
<feature type="transmembrane region" description="Helical" evidence="12">
    <location>
        <begin position="148"/>
        <end position="170"/>
    </location>
</feature>
<sequence length="243" mass="27563">MRVKIYDLVSAGGDASVYAKGYDICMVFTIFASLMPLLVKNDTLFLYYVDKICAAIFIIDYVLRFLVADFLLAKHGKKAFFLYPFTPMAIVDLISILPSLIIFMHNGLKIFRLFRLFRTMQVFRVVKLFRYSKNVTILLNVFRNQKDALVFVFGLAMSYVFICALIIFNVEPETFHNFFEAVYWAVISLSTVGYGDIYPVTTMGRVITILSAIVGIAIIALPAGVITAGYMEELSAQKEKDDH</sequence>
<keyword evidence="4 12" id="KW-0812">Transmembrane</keyword>
<dbReference type="GO" id="GO:0001508">
    <property type="term" value="P:action potential"/>
    <property type="evidence" value="ECO:0007669"/>
    <property type="project" value="TreeGrafter"/>
</dbReference>
<evidence type="ECO:0000313" key="14">
    <source>
        <dbReference type="EMBL" id="RHJ90090.1"/>
    </source>
</evidence>
<dbReference type="OrthoDB" id="9810759at2"/>
<dbReference type="PRINTS" id="PR00169">
    <property type="entry name" value="KCHANNEL"/>
</dbReference>
<dbReference type="InterPro" id="IPR027359">
    <property type="entry name" value="Volt_channel_dom_sf"/>
</dbReference>
<evidence type="ECO:0000259" key="13">
    <source>
        <dbReference type="Pfam" id="PF00520"/>
    </source>
</evidence>
<evidence type="ECO:0000256" key="2">
    <source>
        <dbReference type="ARBA" id="ARBA00022448"/>
    </source>
</evidence>
<comment type="caution">
    <text evidence="14">The sequence shown here is derived from an EMBL/GenBank/DDBJ whole genome shotgun (WGS) entry which is preliminary data.</text>
</comment>
<keyword evidence="6" id="KW-0851">Voltage-gated channel</keyword>
<keyword evidence="8 12" id="KW-1133">Transmembrane helix</keyword>
<evidence type="ECO:0000256" key="3">
    <source>
        <dbReference type="ARBA" id="ARBA00022538"/>
    </source>
</evidence>
<dbReference type="InterPro" id="IPR005821">
    <property type="entry name" value="Ion_trans_dom"/>
</dbReference>
<keyword evidence="11" id="KW-0407">Ion channel</keyword>
<evidence type="ECO:0000256" key="5">
    <source>
        <dbReference type="ARBA" id="ARBA00022826"/>
    </source>
</evidence>
<dbReference type="AlphaFoldDB" id="A0A415E8S9"/>
<keyword evidence="9" id="KW-0406">Ion transport</keyword>
<dbReference type="PANTHER" id="PTHR11537">
    <property type="entry name" value="VOLTAGE-GATED POTASSIUM CHANNEL"/>
    <property type="match status" value="1"/>
</dbReference>
<evidence type="ECO:0000256" key="6">
    <source>
        <dbReference type="ARBA" id="ARBA00022882"/>
    </source>
</evidence>
<organism evidence="14 15">
    <name type="scientific">Emergencia timonensis</name>
    <dbReference type="NCBI Taxonomy" id="1776384"/>
    <lineage>
        <taxon>Bacteria</taxon>
        <taxon>Bacillati</taxon>
        <taxon>Bacillota</taxon>
        <taxon>Clostridia</taxon>
        <taxon>Peptostreptococcales</taxon>
        <taxon>Anaerovoracaceae</taxon>
        <taxon>Emergencia</taxon>
    </lineage>
</organism>
<evidence type="ECO:0000256" key="11">
    <source>
        <dbReference type="ARBA" id="ARBA00023303"/>
    </source>
</evidence>
<gene>
    <name evidence="14" type="ORF">DW099_01885</name>
</gene>
<dbReference type="Gene3D" id="1.10.287.70">
    <property type="match status" value="1"/>
</dbReference>
<reference evidence="14 15" key="1">
    <citation type="submission" date="2018-08" db="EMBL/GenBank/DDBJ databases">
        <title>A genome reference for cultivated species of the human gut microbiota.</title>
        <authorList>
            <person name="Zou Y."/>
            <person name="Xue W."/>
            <person name="Luo G."/>
        </authorList>
    </citation>
    <scope>NUCLEOTIDE SEQUENCE [LARGE SCALE GENOMIC DNA]</scope>
    <source>
        <strain evidence="14 15">AM07-24</strain>
    </source>
</reference>
<dbReference type="Pfam" id="PF00520">
    <property type="entry name" value="Ion_trans"/>
    <property type="match status" value="1"/>
</dbReference>
<feature type="transmembrane region" description="Helical" evidence="12">
    <location>
        <begin position="182"/>
        <end position="200"/>
    </location>
</feature>
<dbReference type="Proteomes" id="UP000284841">
    <property type="component" value="Unassembled WGS sequence"/>
</dbReference>
<accession>A0A415E8S9</accession>
<dbReference type="SUPFAM" id="SSF81324">
    <property type="entry name" value="Voltage-gated potassium channels"/>
    <property type="match status" value="1"/>
</dbReference>
<evidence type="ECO:0000256" key="4">
    <source>
        <dbReference type="ARBA" id="ARBA00022692"/>
    </source>
</evidence>
<feature type="domain" description="Ion transport" evidence="13">
    <location>
        <begin position="24"/>
        <end position="233"/>
    </location>
</feature>
<keyword evidence="15" id="KW-1185">Reference proteome</keyword>
<feature type="transmembrane region" description="Helical" evidence="12">
    <location>
        <begin position="21"/>
        <end position="39"/>
    </location>
</feature>
<dbReference type="Gene3D" id="1.20.120.350">
    <property type="entry name" value="Voltage-gated potassium channels. Chain C"/>
    <property type="match status" value="1"/>
</dbReference>
<evidence type="ECO:0000313" key="15">
    <source>
        <dbReference type="Proteomes" id="UP000284841"/>
    </source>
</evidence>
<dbReference type="EMBL" id="QRMS01000001">
    <property type="protein sequence ID" value="RHJ90090.1"/>
    <property type="molecule type" value="Genomic_DNA"/>
</dbReference>
<evidence type="ECO:0000256" key="10">
    <source>
        <dbReference type="ARBA" id="ARBA00023136"/>
    </source>
</evidence>
<name>A0A415E8S9_9FIRM</name>
<keyword evidence="7" id="KW-0630">Potassium</keyword>
<feature type="transmembrane region" description="Helical" evidence="12">
    <location>
        <begin position="206"/>
        <end position="230"/>
    </location>
</feature>
<evidence type="ECO:0000256" key="7">
    <source>
        <dbReference type="ARBA" id="ARBA00022958"/>
    </source>
</evidence>
<keyword evidence="5" id="KW-0631">Potassium channel</keyword>
<evidence type="ECO:0000256" key="8">
    <source>
        <dbReference type="ARBA" id="ARBA00022989"/>
    </source>
</evidence>
<dbReference type="STRING" id="1776384.GCA_900086585_02656"/>
<evidence type="ECO:0000256" key="12">
    <source>
        <dbReference type="SAM" id="Phobius"/>
    </source>
</evidence>
<dbReference type="InterPro" id="IPR028325">
    <property type="entry name" value="VG_K_chnl"/>
</dbReference>
<proteinExistence type="predicted"/>
<feature type="transmembrane region" description="Helical" evidence="12">
    <location>
        <begin position="79"/>
        <end position="104"/>
    </location>
</feature>
<evidence type="ECO:0000256" key="9">
    <source>
        <dbReference type="ARBA" id="ARBA00023065"/>
    </source>
</evidence>
<protein>
    <submittedName>
        <fullName evidence="14">Ion transporter</fullName>
    </submittedName>
</protein>
<comment type="subcellular location">
    <subcellularLocation>
        <location evidence="1">Membrane</location>
        <topology evidence="1">Multi-pass membrane protein</topology>
    </subcellularLocation>
</comment>
<dbReference type="GO" id="GO:0005249">
    <property type="term" value="F:voltage-gated potassium channel activity"/>
    <property type="evidence" value="ECO:0007669"/>
    <property type="project" value="InterPro"/>
</dbReference>
<dbReference type="GO" id="GO:0008076">
    <property type="term" value="C:voltage-gated potassium channel complex"/>
    <property type="evidence" value="ECO:0007669"/>
    <property type="project" value="InterPro"/>
</dbReference>
<feature type="transmembrane region" description="Helical" evidence="12">
    <location>
        <begin position="45"/>
        <end position="67"/>
    </location>
</feature>
<keyword evidence="2" id="KW-0813">Transport</keyword>